<dbReference type="GO" id="GO:0002100">
    <property type="term" value="P:tRNA wobble adenosine to inosine editing"/>
    <property type="evidence" value="ECO:0007669"/>
    <property type="project" value="InterPro"/>
</dbReference>
<name>A0A8C9GZV2_9PRIM</name>
<dbReference type="GO" id="GO:0052717">
    <property type="term" value="F:tRNA-specific adenosine-34 deaminase activity"/>
    <property type="evidence" value="ECO:0007669"/>
    <property type="project" value="UniProtKB-EC"/>
</dbReference>
<dbReference type="Gene3D" id="3.40.140.10">
    <property type="entry name" value="Cytidine Deaminase, domain 2"/>
    <property type="match status" value="1"/>
</dbReference>
<dbReference type="InterPro" id="IPR002125">
    <property type="entry name" value="CMP_dCMP_dom"/>
</dbReference>
<reference evidence="5" key="2">
    <citation type="submission" date="2025-09" db="UniProtKB">
        <authorList>
            <consortium name="Ensembl"/>
        </authorList>
    </citation>
    <scope>IDENTIFICATION</scope>
</reference>
<dbReference type="PROSITE" id="PS51747">
    <property type="entry name" value="CYT_DCMP_DEAMINASES_2"/>
    <property type="match status" value="1"/>
</dbReference>
<dbReference type="AlphaFoldDB" id="A0A8C9GZV2"/>
<evidence type="ECO:0000313" key="5">
    <source>
        <dbReference type="Ensembl" id="ENSPTEP00000012269.1"/>
    </source>
</evidence>
<organism evidence="5 6">
    <name type="scientific">Piliocolobus tephrosceles</name>
    <name type="common">Ugandan red Colobus</name>
    <dbReference type="NCBI Taxonomy" id="591936"/>
    <lineage>
        <taxon>Eukaryota</taxon>
        <taxon>Metazoa</taxon>
        <taxon>Chordata</taxon>
        <taxon>Craniata</taxon>
        <taxon>Vertebrata</taxon>
        <taxon>Euteleostomi</taxon>
        <taxon>Mammalia</taxon>
        <taxon>Eutheria</taxon>
        <taxon>Euarchontoglires</taxon>
        <taxon>Primates</taxon>
        <taxon>Haplorrhini</taxon>
        <taxon>Catarrhini</taxon>
        <taxon>Cercopithecidae</taxon>
        <taxon>Colobinae</taxon>
        <taxon>Piliocolobus</taxon>
    </lineage>
</organism>
<proteinExistence type="inferred from homology"/>
<evidence type="ECO:0000313" key="6">
    <source>
        <dbReference type="Proteomes" id="UP000694416"/>
    </source>
</evidence>
<feature type="domain" description="CMP/dCMP-type deaminase" evidence="4">
    <location>
        <begin position="305"/>
        <end position="422"/>
    </location>
</feature>
<dbReference type="PANTHER" id="PTHR11079:SF156">
    <property type="entry name" value="INACTIVE TRNA-SPECIFIC ADENOSINE DEAMINASE-LIKE PROTEIN 3-RELATED"/>
    <property type="match status" value="1"/>
</dbReference>
<evidence type="ECO:0000256" key="3">
    <source>
        <dbReference type="ARBA" id="ARBA00038160"/>
    </source>
</evidence>
<evidence type="ECO:0000256" key="1">
    <source>
        <dbReference type="ARBA" id="ARBA00001947"/>
    </source>
</evidence>
<dbReference type="GO" id="GO:0005634">
    <property type="term" value="C:nucleus"/>
    <property type="evidence" value="ECO:0007669"/>
    <property type="project" value="TreeGrafter"/>
</dbReference>
<dbReference type="GO" id="GO:0005737">
    <property type="term" value="C:cytoplasm"/>
    <property type="evidence" value="ECO:0007669"/>
    <property type="project" value="TreeGrafter"/>
</dbReference>
<dbReference type="Ensembl" id="ENSPTET00000018475.1">
    <property type="protein sequence ID" value="ENSPTEP00000012269.1"/>
    <property type="gene ID" value="ENSPTEG00000013787.1"/>
</dbReference>
<comment type="cofactor">
    <cofactor evidence="1">
        <name>Zn(2+)</name>
        <dbReference type="ChEBI" id="CHEBI:29105"/>
    </cofactor>
</comment>
<sequence length="427" mass="49895">MDREIIGFEQIFPDTYTQGTVLTSMYCFEIKKNIAKKCLDIVKDFINNQLQADYNHLKRCKRLSDTVQILIGFCSELPCYLIKELTVLNEGKEIIIKKVDVCKYSPMTKKQYVESCKFWPVYYRKPSMEQSNLTKEEVQNFIYFINTAISTGKKYGTCQSACLLTYNDKIIATSGDNIKNHPLHHSVMLAIEQAAFILRDVRKKEKGVNIKKKYNKIKEEEEGLTVRGEKETGLAYIKVETTIPCAKTEANAYVMIDKNNHNDNHYSHGCLNKFCIQQQHIEQKNNYETFEKPYRNILKINNKIELNNTCEKKILKKKKELKENQTDFLFCNETKDQDQDKDQGTKNYDKTNIHSLVPLDQYLCTDYYAYLTHEPCFMCAMALLHSRVKCVIFDQLNQKNGALTSIAKVHCLKNVNHRFEVYRTIRK</sequence>
<evidence type="ECO:0000259" key="4">
    <source>
        <dbReference type="PROSITE" id="PS51747"/>
    </source>
</evidence>
<accession>A0A8C9GZV2</accession>
<keyword evidence="2" id="KW-0819">tRNA processing</keyword>
<protein>
    <recommendedName>
        <fullName evidence="4">CMP/dCMP-type deaminase domain-containing protein</fullName>
    </recommendedName>
</protein>
<reference evidence="5" key="1">
    <citation type="submission" date="2025-08" db="UniProtKB">
        <authorList>
            <consortium name="Ensembl"/>
        </authorList>
    </citation>
    <scope>IDENTIFICATION</scope>
</reference>
<evidence type="ECO:0000256" key="2">
    <source>
        <dbReference type="ARBA" id="ARBA00022694"/>
    </source>
</evidence>
<keyword evidence="6" id="KW-1185">Reference proteome</keyword>
<comment type="similarity">
    <text evidence="3">Belongs to the cytidine and deoxycytidylate deaminase family. ADAT3 subfamily.</text>
</comment>
<dbReference type="InterPro" id="IPR016193">
    <property type="entry name" value="Cytidine_deaminase-like"/>
</dbReference>
<dbReference type="PANTHER" id="PTHR11079">
    <property type="entry name" value="CYTOSINE DEAMINASE FAMILY MEMBER"/>
    <property type="match status" value="1"/>
</dbReference>
<dbReference type="GO" id="GO:0046872">
    <property type="term" value="F:metal ion binding"/>
    <property type="evidence" value="ECO:0007669"/>
    <property type="project" value="UniProtKB-KW"/>
</dbReference>
<dbReference type="SUPFAM" id="SSF53927">
    <property type="entry name" value="Cytidine deaminase-like"/>
    <property type="match status" value="1"/>
</dbReference>
<dbReference type="Proteomes" id="UP000694416">
    <property type="component" value="Unplaced"/>
</dbReference>